<dbReference type="Proteomes" id="UP001320609">
    <property type="component" value="Unassembled WGS sequence"/>
</dbReference>
<dbReference type="InterPro" id="IPR015422">
    <property type="entry name" value="PyrdxlP-dep_Trfase_small"/>
</dbReference>
<protein>
    <submittedName>
        <fullName evidence="2">Aminotransferase class I/II-fold pyridoxal phosphate-dependent enzyme</fullName>
    </submittedName>
</protein>
<dbReference type="InterPro" id="IPR004839">
    <property type="entry name" value="Aminotransferase_I/II_large"/>
</dbReference>
<dbReference type="EMBL" id="JAKVTW010000002">
    <property type="protein sequence ID" value="MCH4810918.1"/>
    <property type="molecule type" value="Genomic_DNA"/>
</dbReference>
<keyword evidence="2" id="KW-0032">Aminotransferase</keyword>
<dbReference type="PANTHER" id="PTHR46577:SF1">
    <property type="entry name" value="HTH-TYPE TRANSCRIPTIONAL REGULATORY PROTEIN GABR"/>
    <property type="match status" value="1"/>
</dbReference>
<accession>A0ABS9S4I8</accession>
<dbReference type="SUPFAM" id="SSF53383">
    <property type="entry name" value="PLP-dependent transferases"/>
    <property type="match status" value="1"/>
</dbReference>
<feature type="domain" description="Aminotransferase class I/classII large" evidence="1">
    <location>
        <begin position="52"/>
        <end position="173"/>
    </location>
</feature>
<organism evidence="2 3">
    <name type="scientific">Vreelandella neptunia</name>
    <dbReference type="NCBI Taxonomy" id="115551"/>
    <lineage>
        <taxon>Bacteria</taxon>
        <taxon>Pseudomonadati</taxon>
        <taxon>Pseudomonadota</taxon>
        <taxon>Gammaproteobacteria</taxon>
        <taxon>Oceanospirillales</taxon>
        <taxon>Halomonadaceae</taxon>
        <taxon>Vreelandella</taxon>
    </lineage>
</organism>
<evidence type="ECO:0000313" key="2">
    <source>
        <dbReference type="EMBL" id="MCH4810918.1"/>
    </source>
</evidence>
<dbReference type="InterPro" id="IPR015424">
    <property type="entry name" value="PyrdxlP-dep_Trfase"/>
</dbReference>
<reference evidence="2 3" key="1">
    <citation type="submission" date="2022-03" db="EMBL/GenBank/DDBJ databases">
        <title>Genomic signatures underlying metal tolerance in selected Arctic bacterial isolates.</title>
        <authorList>
            <person name="Thomas F.A."/>
            <person name="Venkatachalam S."/>
            <person name="Krishnan K.P."/>
        </authorList>
    </citation>
    <scope>NUCLEOTIDE SEQUENCE [LARGE SCALE GENOMIC DNA]</scope>
    <source>
        <strain evidence="2 3">HM116</strain>
    </source>
</reference>
<gene>
    <name evidence="2" type="ORF">MLE19_06215</name>
</gene>
<proteinExistence type="predicted"/>
<dbReference type="Pfam" id="PF00155">
    <property type="entry name" value="Aminotran_1_2"/>
    <property type="match status" value="1"/>
</dbReference>
<name>A0ABS9S4I8_9GAMM</name>
<keyword evidence="3" id="KW-1185">Reference proteome</keyword>
<evidence type="ECO:0000313" key="3">
    <source>
        <dbReference type="Proteomes" id="UP001320609"/>
    </source>
</evidence>
<dbReference type="InterPro" id="IPR051446">
    <property type="entry name" value="HTH_trans_reg/aminotransferase"/>
</dbReference>
<dbReference type="Gene3D" id="3.90.1150.10">
    <property type="entry name" value="Aspartate Aminotransferase, domain 1"/>
    <property type="match status" value="1"/>
</dbReference>
<dbReference type="PANTHER" id="PTHR46577">
    <property type="entry name" value="HTH-TYPE TRANSCRIPTIONAL REGULATORY PROTEIN GABR"/>
    <property type="match status" value="1"/>
</dbReference>
<dbReference type="RefSeq" id="WP_240717189.1">
    <property type="nucleotide sequence ID" value="NZ_JAKVTW010000002.1"/>
</dbReference>
<comment type="caution">
    <text evidence="2">The sequence shown here is derived from an EMBL/GenBank/DDBJ whole genome shotgun (WGS) entry which is preliminary data.</text>
</comment>
<dbReference type="InterPro" id="IPR015421">
    <property type="entry name" value="PyrdxlP-dep_Trfase_major"/>
</dbReference>
<evidence type="ECO:0000259" key="1">
    <source>
        <dbReference type="Pfam" id="PF00155"/>
    </source>
</evidence>
<dbReference type="Gene3D" id="3.40.640.10">
    <property type="entry name" value="Type I PLP-dependent aspartate aminotransferase-like (Major domain)"/>
    <property type="match status" value="1"/>
</dbReference>
<keyword evidence="2" id="KW-0808">Transferase</keyword>
<sequence length="340" mass="37925">MSETQISLTSCYPCSGVDSQILLECSNEYFATNLRFNDDLHYEVLEKLIEPSASGIIVSSGQAALALALITLRISGHRSIGIDEMSYPHAITLCSSLGFKIFKLKENNNTGEFERLIKYGCRLFYLMPQMHNPRGTYLSSIEVQNIASLIERSGSIVIEDAAYAHISNNQSSFLDYLKNQTFKIKSLTKMISNRLHAGLLEYPSLYKEIVLKTRTRYGFGVSPHSICVINCIIKKGLLERLIEAKRQEGFVRKKLAFDLAGITVTNGWYSMVELPCEGSTFTRALRAYGVTVSPGSAFHIDSAPTNSIRISLGGETNRSRLAEGLRRLGKLLNNYHNSIE</sequence>
<dbReference type="GO" id="GO:0008483">
    <property type="term" value="F:transaminase activity"/>
    <property type="evidence" value="ECO:0007669"/>
    <property type="project" value="UniProtKB-KW"/>
</dbReference>